<keyword evidence="2" id="KW-0186">Copper</keyword>
<name>A0A0W0EZ29_MONRR</name>
<accession>A0A0W0EZ29</accession>
<keyword evidence="3" id="KW-0732">Signal</keyword>
<protein>
    <recommendedName>
        <fullName evidence="4">Tyrosinase copper-binding domain-containing protein</fullName>
    </recommendedName>
</protein>
<gene>
    <name evidence="5" type="ORF">WG66_18116</name>
</gene>
<evidence type="ECO:0000313" key="5">
    <source>
        <dbReference type="EMBL" id="KTB29356.1"/>
    </source>
</evidence>
<dbReference type="Gene3D" id="1.10.1280.10">
    <property type="entry name" value="Di-copper center containing domain from catechol oxidase"/>
    <property type="match status" value="1"/>
</dbReference>
<reference evidence="5 6" key="1">
    <citation type="submission" date="2015-12" db="EMBL/GenBank/DDBJ databases">
        <title>Draft genome sequence of Moniliophthora roreri, the causal agent of frosty pod rot of cacao.</title>
        <authorList>
            <person name="Aime M.C."/>
            <person name="Diaz-Valderrama J.R."/>
            <person name="Kijpornyongpan T."/>
            <person name="Phillips-Mora W."/>
        </authorList>
    </citation>
    <scope>NUCLEOTIDE SEQUENCE [LARGE SCALE GENOMIC DNA]</scope>
    <source>
        <strain evidence="5 6">MCA 2952</strain>
    </source>
</reference>
<dbReference type="EMBL" id="LATX01002435">
    <property type="protein sequence ID" value="KTB29356.1"/>
    <property type="molecule type" value="Genomic_DNA"/>
</dbReference>
<dbReference type="InterPro" id="IPR008922">
    <property type="entry name" value="Di-copper_centre_dom_sf"/>
</dbReference>
<keyword evidence="1" id="KW-0479">Metal-binding</keyword>
<sequence>MRPLFLLGCLFLSVSADQPRSPIGNKPRSIWQLKPIPPRESRLDEEVGAFARGLDILEPRQTSTCQNPAVRKEWRELTPGERNDYLTAVKCLYTSPTKGIYPDKPFVKTRMDDIAWTHSIVQEQVHLVWTFLPFHRWFIQFYEDVLRNECNYTGYSSYWDWTIDADANNVPNAPVWSPDAFGGNGRFTRNDTKGFQYCVPDGRFAYPDVTLTLGGTWPDYEDDQNVNVPHCLSRTFNDGSGKKDEQGNYIVGDMLAKDFYSSEAMNITYSKKTYYVFEETLEYGAHAGIHLSVSGDMRLAVAPHDGIFFAHHNNIDRAWAKWQSMSPGRLVEYSGWKDRKETIPVSLDDQLPVGNLLNGGEPPVVRDYMNTKGGKLCYEYST</sequence>
<dbReference type="Proteomes" id="UP000054988">
    <property type="component" value="Unassembled WGS sequence"/>
</dbReference>
<dbReference type="PANTHER" id="PTHR11474">
    <property type="entry name" value="TYROSINASE FAMILY MEMBER"/>
    <property type="match status" value="1"/>
</dbReference>
<evidence type="ECO:0000256" key="3">
    <source>
        <dbReference type="SAM" id="SignalP"/>
    </source>
</evidence>
<dbReference type="PRINTS" id="PR00092">
    <property type="entry name" value="TYROSINASE"/>
</dbReference>
<dbReference type="AlphaFoldDB" id="A0A0W0EZ29"/>
<dbReference type="PANTHER" id="PTHR11474:SF126">
    <property type="entry name" value="TYROSINASE-LIKE PROTEIN TYR-1-RELATED"/>
    <property type="match status" value="1"/>
</dbReference>
<dbReference type="InterPro" id="IPR002227">
    <property type="entry name" value="Tyrosinase_Cu-bd"/>
</dbReference>
<dbReference type="eggNOG" id="ENOG502RM4B">
    <property type="taxonomic scope" value="Eukaryota"/>
</dbReference>
<feature type="domain" description="Tyrosinase copper-binding" evidence="4">
    <location>
        <begin position="109"/>
        <end position="324"/>
    </location>
</feature>
<dbReference type="SUPFAM" id="SSF48056">
    <property type="entry name" value="Di-copper centre-containing domain"/>
    <property type="match status" value="1"/>
</dbReference>
<evidence type="ECO:0000256" key="2">
    <source>
        <dbReference type="ARBA" id="ARBA00023008"/>
    </source>
</evidence>
<evidence type="ECO:0000256" key="1">
    <source>
        <dbReference type="ARBA" id="ARBA00022723"/>
    </source>
</evidence>
<proteinExistence type="predicted"/>
<feature type="signal peptide" evidence="3">
    <location>
        <begin position="1"/>
        <end position="16"/>
    </location>
</feature>
<dbReference type="GO" id="GO:0046872">
    <property type="term" value="F:metal ion binding"/>
    <property type="evidence" value="ECO:0007669"/>
    <property type="project" value="UniProtKB-KW"/>
</dbReference>
<dbReference type="GO" id="GO:0016491">
    <property type="term" value="F:oxidoreductase activity"/>
    <property type="evidence" value="ECO:0007669"/>
    <property type="project" value="InterPro"/>
</dbReference>
<dbReference type="InterPro" id="IPR050316">
    <property type="entry name" value="Tyrosinase/Hemocyanin"/>
</dbReference>
<dbReference type="Pfam" id="PF00264">
    <property type="entry name" value="Tyrosinase"/>
    <property type="match status" value="1"/>
</dbReference>
<evidence type="ECO:0000259" key="4">
    <source>
        <dbReference type="Pfam" id="PF00264"/>
    </source>
</evidence>
<comment type="caution">
    <text evidence="5">The sequence shown here is derived from an EMBL/GenBank/DDBJ whole genome shotgun (WGS) entry which is preliminary data.</text>
</comment>
<evidence type="ECO:0000313" key="6">
    <source>
        <dbReference type="Proteomes" id="UP000054988"/>
    </source>
</evidence>
<organism evidence="5 6">
    <name type="scientific">Moniliophthora roreri</name>
    <name type="common">Frosty pod rot fungus</name>
    <name type="synonym">Monilia roreri</name>
    <dbReference type="NCBI Taxonomy" id="221103"/>
    <lineage>
        <taxon>Eukaryota</taxon>
        <taxon>Fungi</taxon>
        <taxon>Dikarya</taxon>
        <taxon>Basidiomycota</taxon>
        <taxon>Agaricomycotina</taxon>
        <taxon>Agaricomycetes</taxon>
        <taxon>Agaricomycetidae</taxon>
        <taxon>Agaricales</taxon>
        <taxon>Marasmiineae</taxon>
        <taxon>Marasmiaceae</taxon>
        <taxon>Moniliophthora</taxon>
    </lineage>
</organism>
<feature type="chain" id="PRO_5006901215" description="Tyrosinase copper-binding domain-containing protein" evidence="3">
    <location>
        <begin position="17"/>
        <end position="382"/>
    </location>
</feature>